<proteinExistence type="predicted"/>
<evidence type="ECO:0000313" key="1">
    <source>
        <dbReference type="EMBL" id="GAH41280.1"/>
    </source>
</evidence>
<dbReference type="EMBL" id="BARU01011108">
    <property type="protein sequence ID" value="GAH41280.1"/>
    <property type="molecule type" value="Genomic_DNA"/>
</dbReference>
<gene>
    <name evidence="1" type="ORF">S03H2_20955</name>
</gene>
<dbReference type="AlphaFoldDB" id="X1G8W7"/>
<comment type="caution">
    <text evidence="1">The sequence shown here is derived from an EMBL/GenBank/DDBJ whole genome shotgun (WGS) entry which is preliminary data.</text>
</comment>
<organism evidence="1">
    <name type="scientific">marine sediment metagenome</name>
    <dbReference type="NCBI Taxonomy" id="412755"/>
    <lineage>
        <taxon>unclassified sequences</taxon>
        <taxon>metagenomes</taxon>
        <taxon>ecological metagenomes</taxon>
    </lineage>
</organism>
<reference evidence="1" key="1">
    <citation type="journal article" date="2014" name="Front. Microbiol.">
        <title>High frequency of phylogenetically diverse reductive dehalogenase-homologous genes in deep subseafloor sedimentary metagenomes.</title>
        <authorList>
            <person name="Kawai M."/>
            <person name="Futagami T."/>
            <person name="Toyoda A."/>
            <person name="Takaki Y."/>
            <person name="Nishi S."/>
            <person name="Hori S."/>
            <person name="Arai W."/>
            <person name="Tsubouchi T."/>
            <person name="Morono Y."/>
            <person name="Uchiyama I."/>
            <person name="Ito T."/>
            <person name="Fujiyama A."/>
            <person name="Inagaki F."/>
            <person name="Takami H."/>
        </authorList>
    </citation>
    <scope>NUCLEOTIDE SEQUENCE</scope>
    <source>
        <strain evidence="1">Expedition CK06-06</strain>
    </source>
</reference>
<protein>
    <submittedName>
        <fullName evidence="1">Uncharacterized protein</fullName>
    </submittedName>
</protein>
<sequence length="209" mass="24080">NTCLEFGITPNYVVVSDAQISFKEYGEIDPKLCKSIKLFISVTGSSEWSTYWVKNGGEAHYYLNKDNIRTHKTFSEYISFDKAYLIPASSNVGNTAYVFSVLVLGYSEVLLSAYDYSYKIMGNYYGNQKKEPLDFNLKIKKHNLNNHFTGFDINNDLVQISHNMQFSAKWLIDFIEHMHRQRKCKTINITGAGILRIPFQAKIKRKEVA</sequence>
<accession>X1G8W7</accession>
<feature type="non-terminal residue" evidence="1">
    <location>
        <position position="1"/>
    </location>
</feature>
<name>X1G8W7_9ZZZZ</name>